<accession>A0A1I7XS73</accession>
<reference evidence="2" key="1">
    <citation type="submission" date="2016-11" db="UniProtKB">
        <authorList>
            <consortium name="WormBaseParasite"/>
        </authorList>
    </citation>
    <scope>IDENTIFICATION</scope>
</reference>
<evidence type="ECO:0000313" key="1">
    <source>
        <dbReference type="Proteomes" id="UP000095283"/>
    </source>
</evidence>
<proteinExistence type="predicted"/>
<dbReference type="WBParaSite" id="Hba_20382">
    <property type="protein sequence ID" value="Hba_20382"/>
    <property type="gene ID" value="Hba_20382"/>
</dbReference>
<evidence type="ECO:0000313" key="2">
    <source>
        <dbReference type="WBParaSite" id="Hba_20382"/>
    </source>
</evidence>
<organism evidence="1 2">
    <name type="scientific">Heterorhabditis bacteriophora</name>
    <name type="common">Entomopathogenic nematode worm</name>
    <dbReference type="NCBI Taxonomy" id="37862"/>
    <lineage>
        <taxon>Eukaryota</taxon>
        <taxon>Metazoa</taxon>
        <taxon>Ecdysozoa</taxon>
        <taxon>Nematoda</taxon>
        <taxon>Chromadorea</taxon>
        <taxon>Rhabditida</taxon>
        <taxon>Rhabditina</taxon>
        <taxon>Rhabditomorpha</taxon>
        <taxon>Strongyloidea</taxon>
        <taxon>Heterorhabditidae</taxon>
        <taxon>Heterorhabditis</taxon>
    </lineage>
</organism>
<dbReference type="Proteomes" id="UP000095283">
    <property type="component" value="Unplaced"/>
</dbReference>
<keyword evidence="1" id="KW-1185">Reference proteome</keyword>
<name>A0A1I7XS73_HETBA</name>
<protein>
    <submittedName>
        <fullName evidence="2">PDZ domain-containing protein</fullName>
    </submittedName>
</protein>
<dbReference type="AlphaFoldDB" id="A0A1I7XS73"/>
<sequence>MCFTTHVVFCDTVDAIYVVNITTNESNLSDNKGTMNDLTHLDNDSAIDNSSTLSGVQRGNEILNKLRKHKFSERDKIHEDDIICNCNGALCDVELVQILGKQYKVCFLVSCKGFVKQVN</sequence>